<reference evidence="2" key="1">
    <citation type="submission" date="2016-10" db="EMBL/GenBank/DDBJ databases">
        <authorList>
            <person name="de Groot N.N."/>
        </authorList>
    </citation>
    <scope>NUCLEOTIDE SEQUENCE [LARGE SCALE GENOMIC DNA]</scope>
    <source>
        <strain evidence="2">BP1-145</strain>
    </source>
</reference>
<evidence type="ECO:0008006" key="3">
    <source>
        <dbReference type="Google" id="ProtNLM"/>
    </source>
</evidence>
<gene>
    <name evidence="1" type="ORF">SAMN04487900_10133</name>
</gene>
<organism evidence="1 2">
    <name type="scientific">Prevotella communis</name>
    <dbReference type="NCBI Taxonomy" id="2913614"/>
    <lineage>
        <taxon>Bacteria</taxon>
        <taxon>Pseudomonadati</taxon>
        <taxon>Bacteroidota</taxon>
        <taxon>Bacteroidia</taxon>
        <taxon>Bacteroidales</taxon>
        <taxon>Prevotellaceae</taxon>
        <taxon>Prevotella</taxon>
    </lineage>
</organism>
<evidence type="ECO:0000313" key="2">
    <source>
        <dbReference type="Proteomes" id="UP000199134"/>
    </source>
</evidence>
<evidence type="ECO:0000313" key="1">
    <source>
        <dbReference type="EMBL" id="SDN59990.1"/>
    </source>
</evidence>
<dbReference type="EMBL" id="FNIW01000001">
    <property type="protein sequence ID" value="SDN59990.1"/>
    <property type="molecule type" value="Genomic_DNA"/>
</dbReference>
<dbReference type="AlphaFoldDB" id="A0A1H0CQ30"/>
<comment type="caution">
    <text evidence="1">The sequence shown here is derived from an EMBL/GenBank/DDBJ whole genome shotgun (WGS) entry which is preliminary data.</text>
</comment>
<sequence length="188" mass="21355">MAFLLFGVAVLENYPIFCFVHKRKRYNFARKLLKPFNNIVMFKKSFIITGLFLLVSLTSFAQEWAEEVKAESASGILSTSFVQGSARSSSLFDELSLQVRLVDPSLPLRPIKRSPAKAPSLSIFDHTLYFATSCDGCILRLINEDGDVEYAIEIPENTSTITLPFYLYGEYELQILRGNYCFFGFVEL</sequence>
<dbReference type="Proteomes" id="UP000199134">
    <property type="component" value="Unassembled WGS sequence"/>
</dbReference>
<protein>
    <recommendedName>
        <fullName evidence="3">DUF3244 domain-containing protein</fullName>
    </recommendedName>
</protein>
<name>A0A1H0CQ30_9BACT</name>
<proteinExistence type="predicted"/>
<accession>A0A1H0CQ30</accession>